<name>A0A432Z2Y3_9GAMM</name>
<protein>
    <recommendedName>
        <fullName evidence="5">Pilus assembly protein PilP</fullName>
    </recommendedName>
</protein>
<dbReference type="PIRSF" id="PIRSF016481">
    <property type="entry name" value="Pilus_assembly_PilP"/>
    <property type="match status" value="1"/>
</dbReference>
<dbReference type="STRING" id="1122124.GCA_000423165_01781"/>
<dbReference type="Pfam" id="PF04351">
    <property type="entry name" value="PilP"/>
    <property type="match status" value="1"/>
</dbReference>
<dbReference type="RefSeq" id="WP_051206897.1">
    <property type="nucleotide sequence ID" value="NZ_JAHVIQ010000002.1"/>
</dbReference>
<keyword evidence="2" id="KW-0732">Signal</keyword>
<organism evidence="3 4">
    <name type="scientific">Pseudidiomarina sediminum</name>
    <dbReference type="NCBI Taxonomy" id="431675"/>
    <lineage>
        <taxon>Bacteria</taxon>
        <taxon>Pseudomonadati</taxon>
        <taxon>Pseudomonadota</taxon>
        <taxon>Gammaproteobacteria</taxon>
        <taxon>Alteromonadales</taxon>
        <taxon>Idiomarinaceae</taxon>
        <taxon>Pseudidiomarina</taxon>
    </lineage>
</organism>
<dbReference type="InterPro" id="IPR007446">
    <property type="entry name" value="PilP"/>
</dbReference>
<keyword evidence="4" id="KW-1185">Reference proteome</keyword>
<proteinExistence type="predicted"/>
<evidence type="ECO:0000256" key="1">
    <source>
        <dbReference type="SAM" id="MobiDB-lite"/>
    </source>
</evidence>
<evidence type="ECO:0000256" key="2">
    <source>
        <dbReference type="SAM" id="SignalP"/>
    </source>
</evidence>
<dbReference type="Gene3D" id="2.30.30.830">
    <property type="match status" value="1"/>
</dbReference>
<accession>A0A432Z2Y3</accession>
<dbReference type="PROSITE" id="PS51257">
    <property type="entry name" value="PROKAR_LIPOPROTEIN"/>
    <property type="match status" value="1"/>
</dbReference>
<reference evidence="4" key="1">
    <citation type="journal article" date="2018" name="Front. Microbiol.">
        <title>Genome-Based Analysis Reveals the Taxonomy and Diversity of the Family Idiomarinaceae.</title>
        <authorList>
            <person name="Liu Y."/>
            <person name="Lai Q."/>
            <person name="Shao Z."/>
        </authorList>
    </citation>
    <scope>NUCLEOTIDE SEQUENCE [LARGE SCALE GENOMIC DNA]</scope>
    <source>
        <strain evidence="4">c121</strain>
    </source>
</reference>
<evidence type="ECO:0000313" key="4">
    <source>
        <dbReference type="Proteomes" id="UP000287022"/>
    </source>
</evidence>
<evidence type="ECO:0000313" key="3">
    <source>
        <dbReference type="EMBL" id="RUO72256.1"/>
    </source>
</evidence>
<comment type="caution">
    <text evidence="3">The sequence shown here is derived from an EMBL/GenBank/DDBJ whole genome shotgun (WGS) entry which is preliminary data.</text>
</comment>
<gene>
    <name evidence="3" type="ORF">CWI80_10690</name>
</gene>
<dbReference type="AlphaFoldDB" id="A0A432Z2Y3"/>
<dbReference type="Proteomes" id="UP000287022">
    <property type="component" value="Unassembled WGS sequence"/>
</dbReference>
<evidence type="ECO:0008006" key="5">
    <source>
        <dbReference type="Google" id="ProtNLM"/>
    </source>
</evidence>
<sequence>MMKKLALLSAAALLGACSQGSQQDLVAYTEEVKAAAIPSVSPLPAMPELAQMSYTGSAFRNPYEPAPLSAPGPGTNAPGCPQPNLDRKREELESLGLDQFTLVGTMQTNQHQGQVALVSTNQGRLYRVAEGDYLGLNLGEVTQITQEFIMIEEWVPAGDGCWQQRETALRLPGTQGSNRQ</sequence>
<dbReference type="EMBL" id="PIQE01000003">
    <property type="protein sequence ID" value="RUO72256.1"/>
    <property type="molecule type" value="Genomic_DNA"/>
</dbReference>
<feature type="signal peptide" evidence="2">
    <location>
        <begin position="1"/>
        <end position="23"/>
    </location>
</feature>
<feature type="region of interest" description="Disordered" evidence="1">
    <location>
        <begin position="63"/>
        <end position="86"/>
    </location>
</feature>
<feature type="chain" id="PRO_5018980296" description="Pilus assembly protein PilP" evidence="2">
    <location>
        <begin position="24"/>
        <end position="180"/>
    </location>
</feature>